<evidence type="ECO:0000259" key="1">
    <source>
        <dbReference type="PROSITE" id="PS50943"/>
    </source>
</evidence>
<dbReference type="PROSITE" id="PS50943">
    <property type="entry name" value="HTH_CROC1"/>
    <property type="match status" value="1"/>
</dbReference>
<dbReference type="SUPFAM" id="SSF47413">
    <property type="entry name" value="lambda repressor-like DNA-binding domains"/>
    <property type="match status" value="1"/>
</dbReference>
<dbReference type="Pfam" id="PF01381">
    <property type="entry name" value="HTH_3"/>
    <property type="match status" value="1"/>
</dbReference>
<dbReference type="RefSeq" id="YP_010772304.1">
    <property type="nucleotide sequence ID" value="NC_074641.1"/>
</dbReference>
<dbReference type="InterPro" id="IPR001387">
    <property type="entry name" value="Cro/C1-type_HTH"/>
</dbReference>
<dbReference type="InterPro" id="IPR010982">
    <property type="entry name" value="Lambda_DNA-bd_dom_sf"/>
</dbReference>
<dbReference type="GeneID" id="80402013"/>
<dbReference type="GO" id="GO:0003677">
    <property type="term" value="F:DNA binding"/>
    <property type="evidence" value="ECO:0007669"/>
    <property type="project" value="InterPro"/>
</dbReference>
<sequence>MTAKVETASIAVSIKAEGTLIPTTEQLLDELSKVVSEALNGTSYHALSKKTGVNVRTLYAIKNNELANPRIDTVLKILQALGKKLIIVDNW</sequence>
<feature type="domain" description="HTH cro/C1-type" evidence="1">
    <location>
        <begin position="46"/>
        <end position="88"/>
    </location>
</feature>
<proteinExistence type="predicted"/>
<dbReference type="Proteomes" id="UP000516075">
    <property type="component" value="Segment"/>
</dbReference>
<evidence type="ECO:0000313" key="2">
    <source>
        <dbReference type="EMBL" id="QNO11479.1"/>
    </source>
</evidence>
<accession>A0A7G9VYR4</accession>
<evidence type="ECO:0000313" key="3">
    <source>
        <dbReference type="Proteomes" id="UP000516075"/>
    </source>
</evidence>
<reference evidence="2" key="1">
    <citation type="submission" date="2020-07" db="EMBL/GenBank/DDBJ databases">
        <title>The first head-tailed virus, MFTV1, produced by a hyperthermophilic deep-sea methanogen.</title>
        <authorList>
            <person name="Thiroux S."/>
            <person name="Dupont S."/>
            <person name="Nesbo C.L."/>
            <person name="Bienvenu N."/>
            <person name="Krupovic M."/>
            <person name="L'Haridon S."/>
            <person name="Marie D."/>
            <person name="Forterre P."/>
            <person name="Godfroy A."/>
            <person name="Geslin C."/>
        </authorList>
    </citation>
    <scope>NUCLEOTIDE SEQUENCE [LARGE SCALE GENOMIC DNA]</scope>
</reference>
<name>A0A7G9VYR4_9CAUD</name>
<dbReference type="EMBL" id="MT711370">
    <property type="protein sequence ID" value="QNO11479.1"/>
    <property type="molecule type" value="Genomic_DNA"/>
</dbReference>
<keyword evidence="3" id="KW-1185">Reference proteome</keyword>
<organism evidence="2">
    <name type="scientific">Methanocaldococcus fervens tailed virus 1</name>
    <dbReference type="NCBI Taxonomy" id="2759191"/>
    <lineage>
        <taxon>Viruses</taxon>
        <taxon>Duplodnaviria</taxon>
        <taxon>Heunggongvirae</taxon>
        <taxon>Uroviricota</taxon>
        <taxon>Caudoviricetes</taxon>
        <taxon>Fervensviridae</taxon>
        <taxon>Deepoceanvirus</taxon>
        <taxon>Deepoceanvirus guaymasense</taxon>
    </lineage>
</organism>
<dbReference type="KEGG" id="vg:80402013"/>
<protein>
    <submittedName>
        <fullName evidence="2">Helix-turn-helix domain-containing protein</fullName>
    </submittedName>
</protein>
<dbReference type="Gene3D" id="1.10.260.40">
    <property type="entry name" value="lambda repressor-like DNA-binding domains"/>
    <property type="match status" value="1"/>
</dbReference>